<reference evidence="1" key="1">
    <citation type="submission" date="2020-04" db="EMBL/GenBank/DDBJ databases">
        <authorList>
            <person name="Chiriac C."/>
            <person name="Salcher M."/>
            <person name="Ghai R."/>
            <person name="Kavagutti S V."/>
        </authorList>
    </citation>
    <scope>NUCLEOTIDE SEQUENCE</scope>
</reference>
<proteinExistence type="predicted"/>
<protein>
    <submittedName>
        <fullName evidence="1">Uncharacterized protein</fullName>
    </submittedName>
</protein>
<gene>
    <name evidence="1" type="ORF">UFOVP11_20</name>
</gene>
<name>A0A6J5KIT5_9CAUD</name>
<sequence>MSLNQILAISETVGINDQRFVGQVVSRNQRISTSEIITVVPFAFEMKPMNYLLYSQNRSLLNNLRIADKALTQYLNFGATGWVNYIKYQGDMSSGEITTCAWQTASANKTLVLGSLPSISSSAYIVKAGDFCQVGLYAYIATADVLRGSGTTVNIPVHRNLITTLTTTVAAVIGQYGTTVSMGGTTYTGTTFQVVLRDYPTYTLIPMTNDSFIQWSGSFKAFESVL</sequence>
<accession>A0A6J5KIT5</accession>
<organism evidence="1">
    <name type="scientific">uncultured Caudovirales phage</name>
    <dbReference type="NCBI Taxonomy" id="2100421"/>
    <lineage>
        <taxon>Viruses</taxon>
        <taxon>Duplodnaviria</taxon>
        <taxon>Heunggongvirae</taxon>
        <taxon>Uroviricota</taxon>
        <taxon>Caudoviricetes</taxon>
        <taxon>Peduoviridae</taxon>
        <taxon>Maltschvirus</taxon>
        <taxon>Maltschvirus maltsch</taxon>
    </lineage>
</organism>
<evidence type="ECO:0000313" key="1">
    <source>
        <dbReference type="EMBL" id="CAB4121435.1"/>
    </source>
</evidence>
<dbReference type="EMBL" id="LR796147">
    <property type="protein sequence ID" value="CAB4121435.1"/>
    <property type="molecule type" value="Genomic_DNA"/>
</dbReference>